<evidence type="ECO:0000256" key="1">
    <source>
        <dbReference type="SAM" id="MobiDB-lite"/>
    </source>
</evidence>
<dbReference type="SMART" id="SM00128">
    <property type="entry name" value="IPPc"/>
    <property type="match status" value="1"/>
</dbReference>
<dbReference type="InterPro" id="IPR046985">
    <property type="entry name" value="IP5"/>
</dbReference>
<sequence>MENDEVDSSSEGSIYNSSSEGEVEESRAPPPAIPPRPRIVEQRPSDPPPLPSRSSTASSADSARAAPAAANSVLIPPSAFTRSPSNSLSNGSTPSLPPRLSSPLAPPLPARSASIPAVPPRPSSTNAAPTSSSTVPAPTLPSTTPYVPPPPPTRSAATAERPPVRPNIKSANDYGSSEDEDDESARAQEYPDATFANRRPPILRQRRHVQATNIFSAWTVRSEKVITAHHHIHLWRPSETKVAADSLEVASDPQKFVALEWRAADAERPEDEGRYVWAGTKEGAIWEIDLERMVVSGSRINAHAGPVVGIYRLGRAMVTVDESGKVLFWGVSPENEGKAVSLSAVPTQHRVPDKQNFVALVGDELWTSSGPVTKAGAPAVAMRSPQIRVFDPVGIKGAFSSLSRPLVTPESAGSIGAVTSHAIIPERSHLVYLAHDNGYVSVWERESYACVKVQRISPYGVTALTGVRKYLWAGFRSGHINVYDVSTDTWVVTKSWKASKDPITRLIVDPSSLWHDGSLQVASASSDMVCLWDGFLREDWIDAELHLRQPDFCTFRTIRTLSISWNVDASRPSDLHGSVDNLEFLRNVLTSVDSPDIISFGFQEMINLEDKKLTAKSMLLGKKKASDGKMSDSISSAYRVWHDKLVQAVRLNMPAETPYSVVHVGDMIGLFSCIFVKTSEAARLRDVALVTVKTGMGGRYGNKGAILSRFVIDDSSVCFINCHLAAGQTHQRQRDRDLVDILEDKSSFSELGSSSPGAYAPGSMGTMVFDHELAILSGDLNYRIDARRDNVVSAVASGNFESLLEHDQLLKNLATNQAFRLRSFKEPHITFPPTYKYDPGTDLYDSSPKRRIPAWCDRILYRSDREKVTPLHYKRYEVNVSDHRPISAAFDMQIKRIDTKKRAAVWTEVENAWFSVETSALEDARRFYAVTW</sequence>
<dbReference type="Gene3D" id="2.130.10.10">
    <property type="entry name" value="YVTN repeat-like/Quinoprotein amine dehydrogenase"/>
    <property type="match status" value="1"/>
</dbReference>
<feature type="region of interest" description="Disordered" evidence="1">
    <location>
        <begin position="1"/>
        <end position="204"/>
    </location>
</feature>
<dbReference type="SUPFAM" id="SSF56219">
    <property type="entry name" value="DNase I-like"/>
    <property type="match status" value="1"/>
</dbReference>
<evidence type="ECO:0000313" key="3">
    <source>
        <dbReference type="EMBL" id="CTR07893.1"/>
    </source>
</evidence>
<dbReference type="AlphaFoldDB" id="A0A0K3CG33"/>
<dbReference type="InterPro" id="IPR000300">
    <property type="entry name" value="IPPc"/>
</dbReference>
<dbReference type="STRING" id="5286.A0A0K3CG33"/>
<dbReference type="Gene3D" id="3.60.10.10">
    <property type="entry name" value="Endonuclease/exonuclease/phosphatase"/>
    <property type="match status" value="1"/>
</dbReference>
<feature type="compositionally biased region" description="Low complexity" evidence="1">
    <location>
        <begin position="52"/>
        <end position="72"/>
    </location>
</feature>
<feature type="compositionally biased region" description="Pro residues" evidence="1">
    <location>
        <begin position="28"/>
        <end position="37"/>
    </location>
</feature>
<dbReference type="InterPro" id="IPR015943">
    <property type="entry name" value="WD40/YVTN_repeat-like_dom_sf"/>
</dbReference>
<reference evidence="3 4" key="1">
    <citation type="submission" date="2015-07" db="EMBL/GenBank/DDBJ databases">
        <authorList>
            <person name="Cajimat M.N.B."/>
            <person name="Milazzo M.L."/>
            <person name="Fulhorst C.F."/>
        </authorList>
    </citation>
    <scope>NUCLEOTIDE SEQUENCE [LARGE SCALE GENOMIC DNA]</scope>
    <source>
        <strain evidence="3">Single colony</strain>
    </source>
</reference>
<dbReference type="GO" id="GO:0004439">
    <property type="term" value="F:phosphatidylinositol-4,5-bisphosphate 5-phosphatase activity"/>
    <property type="evidence" value="ECO:0007669"/>
    <property type="project" value="TreeGrafter"/>
</dbReference>
<dbReference type="InterPro" id="IPR036322">
    <property type="entry name" value="WD40_repeat_dom_sf"/>
</dbReference>
<dbReference type="SUPFAM" id="SSF50978">
    <property type="entry name" value="WD40 repeat-like"/>
    <property type="match status" value="1"/>
</dbReference>
<organism evidence="3 4">
    <name type="scientific">Rhodotorula toruloides</name>
    <name type="common">Yeast</name>
    <name type="synonym">Rhodosporidium toruloides</name>
    <dbReference type="NCBI Taxonomy" id="5286"/>
    <lineage>
        <taxon>Eukaryota</taxon>
        <taxon>Fungi</taxon>
        <taxon>Dikarya</taxon>
        <taxon>Basidiomycota</taxon>
        <taxon>Pucciniomycotina</taxon>
        <taxon>Microbotryomycetes</taxon>
        <taxon>Sporidiobolales</taxon>
        <taxon>Sporidiobolaceae</taxon>
        <taxon>Rhodotorula</taxon>
    </lineage>
</organism>
<evidence type="ECO:0000259" key="2">
    <source>
        <dbReference type="SMART" id="SM00128"/>
    </source>
</evidence>
<dbReference type="OMA" id="CVFVKHK"/>
<gene>
    <name evidence="3" type="primary">FGENESH: predicted gene_7.139</name>
    <name evidence="3" type="ORF">BN2166_0037540</name>
</gene>
<dbReference type="GO" id="GO:0046856">
    <property type="term" value="P:phosphatidylinositol dephosphorylation"/>
    <property type="evidence" value="ECO:0007669"/>
    <property type="project" value="InterPro"/>
</dbReference>
<dbReference type="PANTHER" id="PTHR11200:SF240">
    <property type="entry name" value="INOSITOL POLYPHOSPHATE 5-PHOSPHATASE C9G1.10C-RELATED"/>
    <property type="match status" value="1"/>
</dbReference>
<dbReference type="InterPro" id="IPR036691">
    <property type="entry name" value="Endo/exonu/phosph_ase_sf"/>
</dbReference>
<dbReference type="Pfam" id="PF22669">
    <property type="entry name" value="Exo_endo_phos2"/>
    <property type="match status" value="1"/>
</dbReference>
<feature type="compositionally biased region" description="Low complexity" evidence="1">
    <location>
        <begin position="9"/>
        <end position="20"/>
    </location>
</feature>
<evidence type="ECO:0000313" key="4">
    <source>
        <dbReference type="Proteomes" id="UP000199069"/>
    </source>
</evidence>
<protein>
    <submittedName>
        <fullName evidence="3">FGENESH: predicted gene_7.139 protein</fullName>
    </submittedName>
</protein>
<accession>A0A0K3CG33</accession>
<dbReference type="EMBL" id="CWKI01000007">
    <property type="protein sequence ID" value="CTR07893.1"/>
    <property type="molecule type" value="Genomic_DNA"/>
</dbReference>
<dbReference type="Proteomes" id="UP000199069">
    <property type="component" value="Unassembled WGS sequence"/>
</dbReference>
<dbReference type="PANTHER" id="PTHR11200">
    <property type="entry name" value="INOSITOL 5-PHOSPHATASE"/>
    <property type="match status" value="1"/>
</dbReference>
<feature type="domain" description="Inositol polyphosphate-related phosphatase" evidence="2">
    <location>
        <begin position="556"/>
        <end position="898"/>
    </location>
</feature>
<feature type="compositionally biased region" description="Low complexity" evidence="1">
    <location>
        <begin position="123"/>
        <end position="145"/>
    </location>
</feature>
<keyword evidence="4" id="KW-1185">Reference proteome</keyword>
<name>A0A0K3CG33_RHOTO</name>
<feature type="compositionally biased region" description="Polar residues" evidence="1">
    <location>
        <begin position="80"/>
        <end position="93"/>
    </location>
</feature>
<proteinExistence type="predicted"/>